<organism evidence="2 3">
    <name type="scientific">Macrostomum lignano</name>
    <dbReference type="NCBI Taxonomy" id="282301"/>
    <lineage>
        <taxon>Eukaryota</taxon>
        <taxon>Metazoa</taxon>
        <taxon>Spiralia</taxon>
        <taxon>Lophotrochozoa</taxon>
        <taxon>Platyhelminthes</taxon>
        <taxon>Rhabditophora</taxon>
        <taxon>Macrostomorpha</taxon>
        <taxon>Macrostomida</taxon>
        <taxon>Macrostomidae</taxon>
        <taxon>Macrostomum</taxon>
    </lineage>
</organism>
<keyword evidence="2" id="KW-1185">Reference proteome</keyword>
<feature type="domain" description="Cytosolic endo-beta-N-acetylglucosaminidase TIM barrel" evidence="1">
    <location>
        <begin position="30"/>
        <end position="79"/>
    </location>
</feature>
<dbReference type="Pfam" id="PF03644">
    <property type="entry name" value="Glyco_hydro_85"/>
    <property type="match status" value="1"/>
</dbReference>
<sequence length="447" mass="48610">QREETRLAGRDRLIDLADAGGFDGWLINHIVWYDSVIHGRPSFSGQNSVNCVKRRLPEAAGSILLNYCWTADLVEKSTAGRLAELQSSSSSTLTVLCRRRLLRPWLPRRRGFNCSEAVPNDCRESAAGGVGTVRARLGLRDLPIGGLKTRRSRWRRREPLESLVTGPWSFWAGRDFHCWRQPRPWAGRRLNTAFCLARRVWPKWDRARLVLHKRLEQLVGGAPDAALLAVRALVVVSGSRGAWQGGGCLTPSRLSGGVRRRGIGRQRLAANCLCRALKLVYSLDSVFEDRPLDSCDRLSGCYSTGATHPVSILAAGGGATSGSSSNSLISSLTYSVGSGGGSSQTLVFSRNCAPAKLQGDVYSEPAACGCTAARRVAHACTPEGADPALVDGNNKDATSYADKDCRTGTAVPVFLSCYTDWNRLNPGVRLTWPGEGALVRERPLQRP</sequence>
<proteinExistence type="predicted"/>
<accession>A0A1I8F7B0</accession>
<name>A0A1I8F7B0_9PLAT</name>
<dbReference type="GO" id="GO:0033925">
    <property type="term" value="F:mannosyl-glycoprotein endo-beta-N-acetylglucosaminidase activity"/>
    <property type="evidence" value="ECO:0007669"/>
    <property type="project" value="InterPro"/>
</dbReference>
<evidence type="ECO:0000259" key="1">
    <source>
        <dbReference type="Pfam" id="PF03644"/>
    </source>
</evidence>
<dbReference type="WBParaSite" id="maker-unitig_21905-snap-gene-0.1-mRNA-1">
    <property type="protein sequence ID" value="maker-unitig_21905-snap-gene-0.1-mRNA-1"/>
    <property type="gene ID" value="maker-unitig_21905-snap-gene-0.1"/>
</dbReference>
<dbReference type="InterPro" id="IPR005201">
    <property type="entry name" value="TIM_ENGase"/>
</dbReference>
<evidence type="ECO:0000313" key="3">
    <source>
        <dbReference type="WBParaSite" id="maker-unitig_21905-snap-gene-0.1-mRNA-1"/>
    </source>
</evidence>
<evidence type="ECO:0000313" key="2">
    <source>
        <dbReference type="Proteomes" id="UP000095280"/>
    </source>
</evidence>
<dbReference type="Proteomes" id="UP000095280">
    <property type="component" value="Unplaced"/>
</dbReference>
<reference evidence="3" key="1">
    <citation type="submission" date="2016-11" db="UniProtKB">
        <authorList>
            <consortium name="WormBaseParasite"/>
        </authorList>
    </citation>
    <scope>IDENTIFICATION</scope>
</reference>
<dbReference type="GO" id="GO:0005737">
    <property type="term" value="C:cytoplasm"/>
    <property type="evidence" value="ECO:0007669"/>
    <property type="project" value="InterPro"/>
</dbReference>
<protein>
    <submittedName>
        <fullName evidence="3">Glyco_hydro_85 domain-containing protein</fullName>
    </submittedName>
</protein>
<dbReference type="AlphaFoldDB" id="A0A1I8F7B0"/>